<keyword evidence="3" id="KW-1185">Reference proteome</keyword>
<keyword evidence="1" id="KW-0812">Transmembrane</keyword>
<organism evidence="2 3">
    <name type="scientific">Trichinella zimbabwensis</name>
    <dbReference type="NCBI Taxonomy" id="268475"/>
    <lineage>
        <taxon>Eukaryota</taxon>
        <taxon>Metazoa</taxon>
        <taxon>Ecdysozoa</taxon>
        <taxon>Nematoda</taxon>
        <taxon>Enoplea</taxon>
        <taxon>Dorylaimia</taxon>
        <taxon>Trichinellida</taxon>
        <taxon>Trichinellidae</taxon>
        <taxon>Trichinella</taxon>
    </lineage>
</organism>
<sequence length="63" mass="7530">MDVKAIFNISTSKESNQHLKQYECLVMYLMFIIRCQDFLLFFILKMMISVDVVYIFVRGVIEN</sequence>
<keyword evidence="1" id="KW-0472">Membrane</keyword>
<comment type="caution">
    <text evidence="2">The sequence shown here is derived from an EMBL/GenBank/DDBJ whole genome shotgun (WGS) entry which is preliminary data.</text>
</comment>
<dbReference type="EMBL" id="JYDP01000133">
    <property type="protein sequence ID" value="KRZ05711.1"/>
    <property type="molecule type" value="Genomic_DNA"/>
</dbReference>
<evidence type="ECO:0000256" key="1">
    <source>
        <dbReference type="SAM" id="Phobius"/>
    </source>
</evidence>
<reference evidence="2 3" key="1">
    <citation type="submission" date="2015-01" db="EMBL/GenBank/DDBJ databases">
        <title>Evolution of Trichinella species and genotypes.</title>
        <authorList>
            <person name="Korhonen P.K."/>
            <person name="Edoardo P."/>
            <person name="Giuseppe L.R."/>
            <person name="Gasser R.B."/>
        </authorList>
    </citation>
    <scope>NUCLEOTIDE SEQUENCE [LARGE SCALE GENOMIC DNA]</scope>
    <source>
        <strain evidence="2">ISS1029</strain>
    </source>
</reference>
<protein>
    <submittedName>
        <fullName evidence="2">Uncharacterized protein</fullName>
    </submittedName>
</protein>
<keyword evidence="1" id="KW-1133">Transmembrane helix</keyword>
<name>A0A0V1H5Z5_9BILA</name>
<gene>
    <name evidence="2" type="ORF">T11_9819</name>
</gene>
<accession>A0A0V1H5Z5</accession>
<evidence type="ECO:0000313" key="2">
    <source>
        <dbReference type="EMBL" id="KRZ05711.1"/>
    </source>
</evidence>
<dbReference type="Proteomes" id="UP000055024">
    <property type="component" value="Unassembled WGS sequence"/>
</dbReference>
<dbReference type="AlphaFoldDB" id="A0A0V1H5Z5"/>
<proteinExistence type="predicted"/>
<feature type="transmembrane region" description="Helical" evidence="1">
    <location>
        <begin position="38"/>
        <end position="57"/>
    </location>
</feature>
<evidence type="ECO:0000313" key="3">
    <source>
        <dbReference type="Proteomes" id="UP000055024"/>
    </source>
</evidence>